<sequence length="302" mass="33307">MPLTLRDFGATRTGFRRFLVVWGVFATAASLVTAAEPAAKLPHVVFISGDEEYRSEESLPMLAKILDKTHGFRVSVCYALDPDGSINPDNLTNIAGLEALDDADLVVMYTRFRKLPDAQLARIVKYAESGKPMMGFRTASHAFKYDGGPHAAEMNEAWTRKIFGQKWITHHGHFGDGKELLTAVSIIPSEAKNPVLRGVSPFKTYSWLYHVEGGGDSLSGSPEKLLIGTALKSGHAKEHDRFPVTNPVAWTKTYTGKSGVPARVFFTTLGHPFDFKDESMRKLSLNGVFWALGLEDKIPPRV</sequence>
<protein>
    <recommendedName>
        <fullName evidence="1">ThuA-like domain-containing protein</fullName>
    </recommendedName>
</protein>
<organism evidence="2 3">
    <name type="scientific">Paludisphaera borealis</name>
    <dbReference type="NCBI Taxonomy" id="1387353"/>
    <lineage>
        <taxon>Bacteria</taxon>
        <taxon>Pseudomonadati</taxon>
        <taxon>Planctomycetota</taxon>
        <taxon>Planctomycetia</taxon>
        <taxon>Isosphaerales</taxon>
        <taxon>Isosphaeraceae</taxon>
        <taxon>Paludisphaera</taxon>
    </lineage>
</organism>
<dbReference type="RefSeq" id="WP_210405721.1">
    <property type="nucleotide sequence ID" value="NZ_CP019082.1"/>
</dbReference>
<dbReference type="EMBL" id="CP019082">
    <property type="protein sequence ID" value="APW61292.1"/>
    <property type="molecule type" value="Genomic_DNA"/>
</dbReference>
<dbReference type="Gene3D" id="3.40.50.880">
    <property type="match status" value="1"/>
</dbReference>
<dbReference type="STRING" id="1387353.BSF38_02806"/>
<feature type="domain" description="ThuA-like" evidence="1">
    <location>
        <begin position="46"/>
        <end position="291"/>
    </location>
</feature>
<dbReference type="InterPro" id="IPR029062">
    <property type="entry name" value="Class_I_gatase-like"/>
</dbReference>
<gene>
    <name evidence="2" type="ORF">BSF38_02806</name>
</gene>
<keyword evidence="3" id="KW-1185">Reference proteome</keyword>
<evidence type="ECO:0000313" key="2">
    <source>
        <dbReference type="EMBL" id="APW61292.1"/>
    </source>
</evidence>
<dbReference type="Proteomes" id="UP000186309">
    <property type="component" value="Chromosome"/>
</dbReference>
<dbReference type="KEGG" id="pbor:BSF38_02806"/>
<dbReference type="Pfam" id="PF06283">
    <property type="entry name" value="ThuA"/>
    <property type="match status" value="1"/>
</dbReference>
<reference evidence="3" key="1">
    <citation type="submission" date="2016-12" db="EMBL/GenBank/DDBJ databases">
        <title>Comparative genomics of four Isosphaeraceae planctomycetes: a common pool of plasmids and glycoside hydrolase genes.</title>
        <authorList>
            <person name="Ivanova A."/>
        </authorList>
    </citation>
    <scope>NUCLEOTIDE SEQUENCE [LARGE SCALE GENOMIC DNA]</scope>
    <source>
        <strain evidence="3">PX4</strain>
    </source>
</reference>
<evidence type="ECO:0000313" key="3">
    <source>
        <dbReference type="Proteomes" id="UP000186309"/>
    </source>
</evidence>
<dbReference type="InterPro" id="IPR029010">
    <property type="entry name" value="ThuA-like"/>
</dbReference>
<name>A0A1U7CQT7_9BACT</name>
<dbReference type="SUPFAM" id="SSF52317">
    <property type="entry name" value="Class I glutamine amidotransferase-like"/>
    <property type="match status" value="1"/>
</dbReference>
<evidence type="ECO:0000259" key="1">
    <source>
        <dbReference type="Pfam" id="PF06283"/>
    </source>
</evidence>
<proteinExistence type="predicted"/>
<dbReference type="AlphaFoldDB" id="A0A1U7CQT7"/>
<accession>A0A1U7CQT7</accession>